<dbReference type="STRING" id="1851148.SMSP2_00364"/>
<keyword evidence="4" id="KW-1185">Reference proteome</keyword>
<dbReference type="Gene3D" id="2.160.10.10">
    <property type="entry name" value="Hexapeptide repeat proteins"/>
    <property type="match status" value="1"/>
</dbReference>
<feature type="domain" description="DUF4954" evidence="1">
    <location>
        <begin position="5"/>
        <end position="435"/>
    </location>
</feature>
<dbReference type="InterPro" id="IPR032533">
    <property type="entry name" value="DUF4954"/>
</dbReference>
<dbReference type="EMBL" id="CP019646">
    <property type="protein sequence ID" value="AQQ70027.1"/>
    <property type="molecule type" value="Genomic_DNA"/>
</dbReference>
<proteinExistence type="predicted"/>
<sequence length="660" mass="74199">MSKGYRKLTEAEIKVLESNGCVCSRWDDVSVCKGFDPAFIKESFFSGTVRIGRTGETVEMECGLVLHSGIYRSRIHNCSFADNVLIENVSLLANYDIQNDAVICNTDLMTVEGPTSFGNGVFIEVANESGSRAIPMFDRMSSHAAYMMAMYRHRPQMMQKLLGMVDKYSKKVTSERAVVGEKCIIRGARLIRNTKFGPGTRVEHADCLENGSINSSLDDPVYIGVGVTAKNFILCQGVSVEDRTILKKCFVGQATRLSNQFSAENCAFFANCGLHHGEACSVFAGPYTVSHHKSTLLISGTYSFFNAGSGSNQSNHMYKLGALHQGVIERGSKTTSDSYILWPARVGAFSLVMGRHYSHGDTRNMPFSYLIESDDKSMLFPGVNLRSIGTIRDSRKWPERDNRKTKDILDFISFNLLTPYTAEKMFNALEIIDRLLEDDSDSAIVAYNGMWVKRSSLTKGKKLYMLAINRYLGNILVHFMRKSGFKSLDDIYKLLEREDGRARGEWIDLAGLLVPKAMAEELLDEIESGKINGLEQIHERLKKLHESFADLEASWIRAAIERLYSKKWHDFTKNDFITFVNTWIESVASLDYMRCSDAAKEFSETMSIGYGIDGDREVQKKDFEATRGTAETHPFTRAILERLEKKRASAAKIIKKLESL</sequence>
<dbReference type="Pfam" id="PF20683">
    <property type="entry name" value="DUF6819"/>
    <property type="match status" value="1"/>
</dbReference>
<dbReference type="RefSeq" id="WP_146682321.1">
    <property type="nucleotide sequence ID" value="NZ_CP019646.1"/>
</dbReference>
<name>A0A1Q2MCK0_9BACT</name>
<gene>
    <name evidence="3" type="ORF">SMSP2_00364</name>
</gene>
<evidence type="ECO:0000313" key="4">
    <source>
        <dbReference type="Proteomes" id="UP000188181"/>
    </source>
</evidence>
<dbReference type="AlphaFoldDB" id="A0A1Q2MCK0"/>
<dbReference type="Proteomes" id="UP000188181">
    <property type="component" value="Chromosome"/>
</dbReference>
<accession>A0A1Q2MCK0</accession>
<organism evidence="3 4">
    <name type="scientific">Limihaloglobus sulfuriphilus</name>
    <dbReference type="NCBI Taxonomy" id="1851148"/>
    <lineage>
        <taxon>Bacteria</taxon>
        <taxon>Pseudomonadati</taxon>
        <taxon>Planctomycetota</taxon>
        <taxon>Phycisphaerae</taxon>
        <taxon>Sedimentisphaerales</taxon>
        <taxon>Sedimentisphaeraceae</taxon>
        <taxon>Limihaloglobus</taxon>
    </lineage>
</organism>
<evidence type="ECO:0000259" key="1">
    <source>
        <dbReference type="Pfam" id="PF16314"/>
    </source>
</evidence>
<dbReference type="InterPro" id="IPR011004">
    <property type="entry name" value="Trimer_LpxA-like_sf"/>
</dbReference>
<dbReference type="InterPro" id="IPR049208">
    <property type="entry name" value="DUF6819"/>
</dbReference>
<evidence type="ECO:0000313" key="3">
    <source>
        <dbReference type="EMBL" id="AQQ70027.1"/>
    </source>
</evidence>
<evidence type="ECO:0000259" key="2">
    <source>
        <dbReference type="Pfam" id="PF20683"/>
    </source>
</evidence>
<protein>
    <recommendedName>
        <fullName evidence="5">DUF4954 domain-containing protein</fullName>
    </recommendedName>
</protein>
<dbReference type="SUPFAM" id="SSF51161">
    <property type="entry name" value="Trimeric LpxA-like enzymes"/>
    <property type="match status" value="1"/>
</dbReference>
<dbReference type="OrthoDB" id="9814955at2"/>
<dbReference type="Pfam" id="PF16314">
    <property type="entry name" value="DUF4954"/>
    <property type="match status" value="1"/>
</dbReference>
<feature type="domain" description="DUF6819" evidence="2">
    <location>
        <begin position="489"/>
        <end position="657"/>
    </location>
</feature>
<dbReference type="KEGG" id="pbas:SMSP2_00364"/>
<reference evidence="4" key="1">
    <citation type="submission" date="2017-02" db="EMBL/GenBank/DDBJ databases">
        <title>Comparative genomics and description of representatives of a novel lineage of planctomycetes thriving in anoxic sediments.</title>
        <authorList>
            <person name="Spring S."/>
            <person name="Bunk B."/>
            <person name="Sproer C."/>
        </authorList>
    </citation>
    <scope>NUCLEOTIDE SEQUENCE [LARGE SCALE GENOMIC DNA]</scope>
    <source>
        <strain evidence="4">SM-Chi-D1</strain>
    </source>
</reference>
<evidence type="ECO:0008006" key="5">
    <source>
        <dbReference type="Google" id="ProtNLM"/>
    </source>
</evidence>